<protein>
    <recommendedName>
        <fullName evidence="4">DUF3551 domain-containing protein</fullName>
    </recommendedName>
</protein>
<dbReference type="OrthoDB" id="8129754at2"/>
<keyword evidence="1" id="KW-0732">Signal</keyword>
<reference evidence="2 3" key="1">
    <citation type="submission" date="2012-04" db="EMBL/GenBank/DDBJ databases">
        <title>The Genome Sequence of Afipia clevelandensis ATCC 49720.</title>
        <authorList>
            <consortium name="The Broad Institute Genome Sequencing Platform"/>
            <person name="Earl A."/>
            <person name="Ward D."/>
            <person name="Feldgarden M."/>
            <person name="Gevers D."/>
            <person name="Huys G."/>
            <person name="Walker B."/>
            <person name="Young S.K."/>
            <person name="Zeng Q."/>
            <person name="Gargeya S."/>
            <person name="Fitzgerald M."/>
            <person name="Haas B."/>
            <person name="Abouelleil A."/>
            <person name="Alvarado L."/>
            <person name="Arachchi H.M."/>
            <person name="Berlin A."/>
            <person name="Chapman S.B."/>
            <person name="Goldberg J."/>
            <person name="Griggs A."/>
            <person name="Gujja S."/>
            <person name="Hansen M."/>
            <person name="Howarth C."/>
            <person name="Imamovic A."/>
            <person name="Larimer J."/>
            <person name="McCowen C."/>
            <person name="Montmayeur A."/>
            <person name="Murphy C."/>
            <person name="Neiman D."/>
            <person name="Pearson M."/>
            <person name="Priest M."/>
            <person name="Roberts A."/>
            <person name="Saif S."/>
            <person name="Shea T."/>
            <person name="Sisk P."/>
            <person name="Sykes S."/>
            <person name="Wortman J."/>
            <person name="Nusbaum C."/>
            <person name="Birren B."/>
        </authorList>
    </citation>
    <scope>NUCLEOTIDE SEQUENCE [LARGE SCALE GENOMIC DNA]</scope>
    <source>
        <strain evidence="2 3">ATCC 49720</strain>
    </source>
</reference>
<comment type="caution">
    <text evidence="2">The sequence shown here is derived from an EMBL/GenBank/DDBJ whole genome shotgun (WGS) entry which is preliminary data.</text>
</comment>
<dbReference type="Proteomes" id="UP000001095">
    <property type="component" value="Unassembled WGS sequence"/>
</dbReference>
<proteinExistence type="predicted"/>
<evidence type="ECO:0000256" key="1">
    <source>
        <dbReference type="SAM" id="SignalP"/>
    </source>
</evidence>
<feature type="signal peptide" evidence="1">
    <location>
        <begin position="1"/>
        <end position="26"/>
    </location>
</feature>
<dbReference type="InterPro" id="IPR021937">
    <property type="entry name" value="DUF3551"/>
</dbReference>
<organism evidence="2 3">
    <name type="scientific">Afipia clevelandensis ATCC 49720</name>
    <dbReference type="NCBI Taxonomy" id="883079"/>
    <lineage>
        <taxon>Bacteria</taxon>
        <taxon>Pseudomonadati</taxon>
        <taxon>Pseudomonadota</taxon>
        <taxon>Alphaproteobacteria</taxon>
        <taxon>Hyphomicrobiales</taxon>
        <taxon>Nitrobacteraceae</taxon>
        <taxon>Afipia</taxon>
    </lineage>
</organism>
<gene>
    <name evidence="2" type="ORF">HMPREF9696_03268</name>
</gene>
<dbReference type="HOGENOM" id="CLU_171100_0_1_5"/>
<feature type="chain" id="PRO_5003921435" description="DUF3551 domain-containing protein" evidence="1">
    <location>
        <begin position="27"/>
        <end position="83"/>
    </location>
</feature>
<dbReference type="RefSeq" id="WP_002714138.1">
    <property type="nucleotide sequence ID" value="NZ_KB375281.1"/>
</dbReference>
<dbReference type="PATRIC" id="fig|883079.3.peg.3341"/>
<keyword evidence="3" id="KW-1185">Reference proteome</keyword>
<evidence type="ECO:0000313" key="2">
    <source>
        <dbReference type="EMBL" id="EKS33227.1"/>
    </source>
</evidence>
<dbReference type="Pfam" id="PF12071">
    <property type="entry name" value="DUF3551"/>
    <property type="match status" value="1"/>
</dbReference>
<dbReference type="EMBL" id="AGWY01000013">
    <property type="protein sequence ID" value="EKS33227.1"/>
    <property type="molecule type" value="Genomic_DNA"/>
</dbReference>
<evidence type="ECO:0000313" key="3">
    <source>
        <dbReference type="Proteomes" id="UP000001095"/>
    </source>
</evidence>
<sequence>MMNAKTILTVTGIAAMSALGAAPSVARDYPFCRKGEAGPGDCRYDTLEQCQAAVSGTSSYCQPNYWLPTARDESTPRARRRSR</sequence>
<name>K8NS99_9BRAD</name>
<evidence type="ECO:0008006" key="4">
    <source>
        <dbReference type="Google" id="ProtNLM"/>
    </source>
</evidence>
<accession>K8NS99</accession>
<dbReference type="AlphaFoldDB" id="K8NS99"/>